<dbReference type="STRING" id="1838280.A6M21_16355"/>
<dbReference type="InterPro" id="IPR029046">
    <property type="entry name" value="LolA/LolB/LppX"/>
</dbReference>
<dbReference type="AlphaFoldDB" id="A0A1B7LAB7"/>
<comment type="caution">
    <text evidence="4">The sequence shown here is derived from an EMBL/GenBank/DDBJ whole genome shotgun (WGS) entry which is preliminary data.</text>
</comment>
<dbReference type="EMBL" id="LYVF01000204">
    <property type="protein sequence ID" value="OAT79278.1"/>
    <property type="molecule type" value="Genomic_DNA"/>
</dbReference>
<protein>
    <recommendedName>
        <fullName evidence="3">MucB/RseB N-terminal domain-containing protein</fullName>
    </recommendedName>
</protein>
<dbReference type="SUPFAM" id="SSF89392">
    <property type="entry name" value="Prokaryotic lipoproteins and lipoprotein localization factors"/>
    <property type="match status" value="1"/>
</dbReference>
<dbReference type="Gene3D" id="2.50.20.10">
    <property type="entry name" value="Lipoprotein localisation LolA/LolB/LppX"/>
    <property type="match status" value="1"/>
</dbReference>
<sequence length="525" mass="58040">MWVNSPEEILSGYIDALNAEQEPEKHRGTAATPEMEKLLATVRLMRTLREPALPAPGYPLRLAGAVASKMQKSSQPALNEPEKQPHKRISGSSRRRWLLPSVAALAAGLLLCAVLLSWTGLFKRDVVYAMERSVAQLHNYHGVLEIRTTNAAGREWMNRRVEIWSEGNKYAVRQNDGTLTVNNGERKWQVLPQSKEVVLLPLLPDPVRNGFDLRDEARRAIQYPHTVIGPETVAGRQTTKIKISPPGGRTYYLWIDNQTSLPIQLQTAMQNALQTTYTFVSFEPDTRIDPQIFAYRLPEGYKLVEKDPGQLVSTVGEAAAISRITPLLPKEAPARIFAFKDRIVLDYGDTTIVESAAKGPFEPAPGAALGAAAGGPLEVWQERLRWRQDGLEIQVEGQRRTELASQIATGLTLPDTGKNPVNKAQVKVPVDMEIARNSQQQVDRGSSPWQLDPLQVALTFVNLKVSPEGIKGEPEIPASSFKLVANNGVEAVVAVAGGPVKRVYLQRLVRQDETGIWSVVGYDPR</sequence>
<dbReference type="Pfam" id="PF03888">
    <property type="entry name" value="MucB_RseB"/>
    <property type="match status" value="1"/>
</dbReference>
<evidence type="ECO:0000259" key="3">
    <source>
        <dbReference type="Pfam" id="PF03888"/>
    </source>
</evidence>
<accession>A0A1B7LAB7</accession>
<keyword evidence="2" id="KW-0812">Transmembrane</keyword>
<feature type="region of interest" description="Disordered" evidence="1">
    <location>
        <begin position="71"/>
        <end position="91"/>
    </location>
</feature>
<proteinExistence type="predicted"/>
<evidence type="ECO:0000313" key="4">
    <source>
        <dbReference type="EMBL" id="OAT79278.1"/>
    </source>
</evidence>
<feature type="domain" description="MucB/RseB N-terminal" evidence="3">
    <location>
        <begin position="170"/>
        <end position="291"/>
    </location>
</feature>
<gene>
    <name evidence="4" type="ORF">A6M21_16355</name>
</gene>
<dbReference type="Proteomes" id="UP000078532">
    <property type="component" value="Unassembled WGS sequence"/>
</dbReference>
<evidence type="ECO:0000256" key="1">
    <source>
        <dbReference type="SAM" id="MobiDB-lite"/>
    </source>
</evidence>
<feature type="transmembrane region" description="Helical" evidence="2">
    <location>
        <begin position="97"/>
        <end position="118"/>
    </location>
</feature>
<organism evidence="4 5">
    <name type="scientific">Desulfotomaculum copahuensis</name>
    <dbReference type="NCBI Taxonomy" id="1838280"/>
    <lineage>
        <taxon>Bacteria</taxon>
        <taxon>Bacillati</taxon>
        <taxon>Bacillota</taxon>
        <taxon>Clostridia</taxon>
        <taxon>Eubacteriales</taxon>
        <taxon>Desulfotomaculaceae</taxon>
        <taxon>Desulfotomaculum</taxon>
    </lineage>
</organism>
<evidence type="ECO:0000256" key="2">
    <source>
        <dbReference type="SAM" id="Phobius"/>
    </source>
</evidence>
<keyword evidence="2" id="KW-0472">Membrane</keyword>
<reference evidence="4 5" key="1">
    <citation type="submission" date="2016-04" db="EMBL/GenBank/DDBJ databases">
        <authorList>
            <person name="Evans L.H."/>
            <person name="Alamgir A."/>
            <person name="Owens N."/>
            <person name="Weber N.D."/>
            <person name="Virtaneva K."/>
            <person name="Barbian K."/>
            <person name="Babar A."/>
            <person name="Rosenke K."/>
        </authorList>
    </citation>
    <scope>NUCLEOTIDE SEQUENCE [LARGE SCALE GENOMIC DNA]</scope>
    <source>
        <strain evidence="4 5">LMa1</strain>
    </source>
</reference>
<name>A0A1B7LAB7_9FIRM</name>
<keyword evidence="5" id="KW-1185">Reference proteome</keyword>
<dbReference type="InterPro" id="IPR033434">
    <property type="entry name" value="MucB/RseB_N"/>
</dbReference>
<evidence type="ECO:0000313" key="5">
    <source>
        <dbReference type="Proteomes" id="UP000078532"/>
    </source>
</evidence>
<keyword evidence="2" id="KW-1133">Transmembrane helix</keyword>